<dbReference type="GO" id="GO:0019843">
    <property type="term" value="F:rRNA binding"/>
    <property type="evidence" value="ECO:0007669"/>
    <property type="project" value="UniProtKB-UniRule"/>
</dbReference>
<evidence type="ECO:0000256" key="8">
    <source>
        <dbReference type="RuleBase" id="RU004414"/>
    </source>
</evidence>
<dbReference type="InterPro" id="IPR000114">
    <property type="entry name" value="Ribosomal_uL16_bact-type"/>
</dbReference>
<dbReference type="GO" id="GO:0006412">
    <property type="term" value="P:translation"/>
    <property type="evidence" value="ECO:0007669"/>
    <property type="project" value="UniProtKB-UniRule"/>
</dbReference>
<dbReference type="Gene3D" id="3.90.1170.10">
    <property type="entry name" value="Ribosomal protein L10e/L16"/>
    <property type="match status" value="1"/>
</dbReference>
<evidence type="ECO:0000256" key="4">
    <source>
        <dbReference type="ARBA" id="ARBA00023274"/>
    </source>
</evidence>
<dbReference type="Pfam" id="PF00252">
    <property type="entry name" value="Ribosomal_L16"/>
    <property type="match status" value="1"/>
</dbReference>
<dbReference type="SUPFAM" id="SSF54686">
    <property type="entry name" value="Ribosomal protein L16p/L10e"/>
    <property type="match status" value="1"/>
</dbReference>
<reference evidence="9 10" key="1">
    <citation type="journal article" date="2015" name="Nature">
        <title>rRNA introns, odd ribosomes, and small enigmatic genomes across a large radiation of phyla.</title>
        <authorList>
            <person name="Brown C.T."/>
            <person name="Hug L.A."/>
            <person name="Thomas B.C."/>
            <person name="Sharon I."/>
            <person name="Castelle C.J."/>
            <person name="Singh A."/>
            <person name="Wilkins M.J."/>
            <person name="Williams K.H."/>
            <person name="Banfield J.F."/>
        </authorList>
    </citation>
    <scope>NUCLEOTIDE SEQUENCE [LARGE SCALE GENOMIC DNA]</scope>
</reference>
<gene>
    <name evidence="6" type="primary">rplP</name>
    <name evidence="9" type="ORF">UR23_C0020G0002</name>
</gene>
<keyword evidence="6 8" id="KW-0699">rRNA-binding</keyword>
<dbReference type="CDD" id="cd01433">
    <property type="entry name" value="Ribosomal_L16_L10e"/>
    <property type="match status" value="1"/>
</dbReference>
<keyword evidence="2 6" id="KW-0820">tRNA-binding</keyword>
<dbReference type="GO" id="GO:0003735">
    <property type="term" value="F:structural constituent of ribosome"/>
    <property type="evidence" value="ECO:0007669"/>
    <property type="project" value="InterPro"/>
</dbReference>
<dbReference type="PRINTS" id="PR00060">
    <property type="entry name" value="RIBOSOMALL16"/>
</dbReference>
<dbReference type="Proteomes" id="UP000034349">
    <property type="component" value="Unassembled WGS sequence"/>
</dbReference>
<dbReference type="FunFam" id="3.90.1170.10:FF:000001">
    <property type="entry name" value="50S ribosomal protein L16"/>
    <property type="match status" value="1"/>
</dbReference>
<comment type="function">
    <text evidence="6 8">Binds 23S rRNA and is also seen to make contacts with the A and possibly P site tRNAs.</text>
</comment>
<dbReference type="NCBIfam" id="TIGR01164">
    <property type="entry name" value="rplP_bact"/>
    <property type="match status" value="1"/>
</dbReference>
<dbReference type="GO" id="GO:0000049">
    <property type="term" value="F:tRNA binding"/>
    <property type="evidence" value="ECO:0007669"/>
    <property type="project" value="UniProtKB-KW"/>
</dbReference>
<comment type="caution">
    <text evidence="9">The sequence shown here is derived from an EMBL/GenBank/DDBJ whole genome shotgun (WGS) entry which is preliminary data.</text>
</comment>
<dbReference type="InterPro" id="IPR047873">
    <property type="entry name" value="Ribosomal_uL16"/>
</dbReference>
<evidence type="ECO:0000313" key="9">
    <source>
        <dbReference type="EMBL" id="KKP36306.1"/>
    </source>
</evidence>
<dbReference type="PANTHER" id="PTHR12220:SF13">
    <property type="entry name" value="LARGE RIBOSOMAL SUBUNIT PROTEIN UL16M"/>
    <property type="match status" value="1"/>
</dbReference>
<evidence type="ECO:0000256" key="2">
    <source>
        <dbReference type="ARBA" id="ARBA00022555"/>
    </source>
</evidence>
<protein>
    <recommendedName>
        <fullName evidence="5 6">Large ribosomal subunit protein uL16</fullName>
    </recommendedName>
</protein>
<comment type="subunit">
    <text evidence="6 8">Part of the 50S ribosomal subunit.</text>
</comment>
<evidence type="ECO:0000256" key="6">
    <source>
        <dbReference type="HAMAP-Rule" id="MF_01342"/>
    </source>
</evidence>
<organism evidence="9 10">
    <name type="scientific">Candidatus Roizmanbacteria bacterium GW2011_GWA2_32_13</name>
    <dbReference type="NCBI Taxonomy" id="1618475"/>
    <lineage>
        <taxon>Bacteria</taxon>
        <taxon>Candidatus Roizmaniibacteriota</taxon>
    </lineage>
</organism>
<comment type="similarity">
    <text evidence="1 6 7">Belongs to the universal ribosomal protein uL16 family.</text>
</comment>
<proteinExistence type="inferred from homology"/>
<dbReference type="HAMAP" id="MF_01342">
    <property type="entry name" value="Ribosomal_uL16"/>
    <property type="match status" value="1"/>
</dbReference>
<dbReference type="InterPro" id="IPR016180">
    <property type="entry name" value="Ribosomal_uL16_dom"/>
</dbReference>
<dbReference type="AlphaFoldDB" id="A0A0F9ZC25"/>
<dbReference type="InterPro" id="IPR036920">
    <property type="entry name" value="Ribosomal_uL16_sf"/>
</dbReference>
<evidence type="ECO:0000256" key="1">
    <source>
        <dbReference type="ARBA" id="ARBA00008931"/>
    </source>
</evidence>
<dbReference type="GO" id="GO:1990904">
    <property type="term" value="C:ribonucleoprotein complex"/>
    <property type="evidence" value="ECO:0007669"/>
    <property type="project" value="UniProtKB-KW"/>
</dbReference>
<evidence type="ECO:0000256" key="7">
    <source>
        <dbReference type="RuleBase" id="RU004413"/>
    </source>
</evidence>
<name>A0A0F9ZC25_9BACT</name>
<dbReference type="GO" id="GO:0005840">
    <property type="term" value="C:ribosome"/>
    <property type="evidence" value="ECO:0007669"/>
    <property type="project" value="UniProtKB-KW"/>
</dbReference>
<accession>A0A0F9ZC25</accession>
<keyword evidence="6 8" id="KW-0694">RNA-binding</keyword>
<dbReference type="PATRIC" id="fig|1618475.3.peg.267"/>
<evidence type="ECO:0000256" key="5">
    <source>
        <dbReference type="ARBA" id="ARBA00035198"/>
    </source>
</evidence>
<dbReference type="EMBL" id="LBOK01000020">
    <property type="protein sequence ID" value="KKP36306.1"/>
    <property type="molecule type" value="Genomic_DNA"/>
</dbReference>
<evidence type="ECO:0000313" key="10">
    <source>
        <dbReference type="Proteomes" id="UP000034349"/>
    </source>
</evidence>
<sequence>MLSPKRQKYRKQFRGSFRKIAVKGDKLNFGAFGLKAMKSAWIKDREIESARVILARGTRKSGKYWIRIFPDKPFTKKPPEVTMGSGKGDVAYFVASVTPGKILFEINGLSKEESTKVLKNLASKLSVKTKVVSREI</sequence>
<keyword evidence="4 6" id="KW-0687">Ribonucleoprotein</keyword>
<evidence type="ECO:0000256" key="3">
    <source>
        <dbReference type="ARBA" id="ARBA00022980"/>
    </source>
</evidence>
<dbReference type="PANTHER" id="PTHR12220">
    <property type="entry name" value="50S/60S RIBOSOMAL PROTEIN L16"/>
    <property type="match status" value="1"/>
</dbReference>
<keyword evidence="3 6" id="KW-0689">Ribosomal protein</keyword>